<dbReference type="InterPro" id="IPR011110">
    <property type="entry name" value="Reg_prop"/>
</dbReference>
<dbReference type="InterPro" id="IPR015943">
    <property type="entry name" value="WD40/YVTN_repeat-like_dom_sf"/>
</dbReference>
<feature type="non-terminal residue" evidence="1">
    <location>
        <position position="1"/>
    </location>
</feature>
<gene>
    <name evidence="1" type="ORF">METZ01_LOCUS514726</name>
</gene>
<reference evidence="1" key="1">
    <citation type="submission" date="2018-05" db="EMBL/GenBank/DDBJ databases">
        <authorList>
            <person name="Lanie J.A."/>
            <person name="Ng W.-L."/>
            <person name="Kazmierczak K.M."/>
            <person name="Andrzejewski T.M."/>
            <person name="Davidsen T.M."/>
            <person name="Wayne K.J."/>
            <person name="Tettelin H."/>
            <person name="Glass J.I."/>
            <person name="Rusch D."/>
            <person name="Podicherti R."/>
            <person name="Tsui H.-C.T."/>
            <person name="Winkler M.E."/>
        </authorList>
    </citation>
    <scope>NUCLEOTIDE SEQUENCE</scope>
</reference>
<proteinExistence type="predicted"/>
<dbReference type="AlphaFoldDB" id="A0A383EY48"/>
<evidence type="ECO:0000313" key="1">
    <source>
        <dbReference type="EMBL" id="SVE61872.1"/>
    </source>
</evidence>
<dbReference type="EMBL" id="UINC01229950">
    <property type="protein sequence ID" value="SVE61872.1"/>
    <property type="molecule type" value="Genomic_DNA"/>
</dbReference>
<dbReference type="SUPFAM" id="SSF50952">
    <property type="entry name" value="Soluble quinoprotein glucose dehydrogenase"/>
    <property type="match status" value="1"/>
</dbReference>
<accession>A0A383EY48</accession>
<name>A0A383EY48_9ZZZZ</name>
<dbReference type="Pfam" id="PF07494">
    <property type="entry name" value="Reg_prop"/>
    <property type="match status" value="1"/>
</dbReference>
<feature type="non-terminal residue" evidence="1">
    <location>
        <position position="229"/>
    </location>
</feature>
<sequence>VFRSLSPDESVIEGIPSASKFVVISDIERDADGFMWLINVLVGIAVVDGFPEQRGFLFRQTDFGLNPGVDLYRMAIAPDGLKWICSRTDGLILLDDGGTPFTAGDDRMLLLNSDFDSRLSSERAFDIVVNAEGVVWLATDSGVNSIHGRYSRDTGTFDVESWQVYNTFDGLPSNEINALESDDFGNVWVGTESGLTQIDGNRRVAFTLTASNSGLIDNRVKGLLYDRER</sequence>
<organism evidence="1">
    <name type="scientific">marine metagenome</name>
    <dbReference type="NCBI Taxonomy" id="408172"/>
    <lineage>
        <taxon>unclassified sequences</taxon>
        <taxon>metagenomes</taxon>
        <taxon>ecological metagenomes</taxon>
    </lineage>
</organism>
<dbReference type="Gene3D" id="2.130.10.10">
    <property type="entry name" value="YVTN repeat-like/Quinoprotein amine dehydrogenase"/>
    <property type="match status" value="1"/>
</dbReference>
<protein>
    <recommendedName>
        <fullName evidence="2">Two component regulator three Y domain-containing protein</fullName>
    </recommendedName>
</protein>
<dbReference type="InterPro" id="IPR011041">
    <property type="entry name" value="Quinoprot_gluc/sorb_DH_b-prop"/>
</dbReference>
<evidence type="ECO:0008006" key="2">
    <source>
        <dbReference type="Google" id="ProtNLM"/>
    </source>
</evidence>